<keyword evidence="5" id="KW-0680">Restriction system</keyword>
<proteinExistence type="predicted"/>
<organism evidence="7 8">
    <name type="scientific">Gluconacetobacter diazotrophicus</name>
    <name type="common">Acetobacter diazotrophicus</name>
    <dbReference type="NCBI Taxonomy" id="33996"/>
    <lineage>
        <taxon>Bacteria</taxon>
        <taxon>Pseudomonadati</taxon>
        <taxon>Pseudomonadota</taxon>
        <taxon>Alphaproteobacteria</taxon>
        <taxon>Acetobacterales</taxon>
        <taxon>Acetobacteraceae</taxon>
        <taxon>Gluconacetobacter</taxon>
    </lineage>
</organism>
<dbReference type="Gene3D" id="3.40.50.150">
    <property type="entry name" value="Vaccinia Virus protein VP39"/>
    <property type="match status" value="1"/>
</dbReference>
<dbReference type="GO" id="GO:0044027">
    <property type="term" value="P:negative regulation of gene expression via chromosomal CpG island methylation"/>
    <property type="evidence" value="ECO:0007669"/>
    <property type="project" value="TreeGrafter"/>
</dbReference>
<name>A0A7W4I6M1_GLUDI</name>
<evidence type="ECO:0000256" key="4">
    <source>
        <dbReference type="ARBA" id="ARBA00022691"/>
    </source>
</evidence>
<gene>
    <name evidence="7" type="ORF">HLH33_13105</name>
</gene>
<evidence type="ECO:0000313" key="8">
    <source>
        <dbReference type="Proteomes" id="UP000550787"/>
    </source>
</evidence>
<dbReference type="PANTHER" id="PTHR10629">
    <property type="entry name" value="CYTOSINE-SPECIFIC METHYLTRANSFERASE"/>
    <property type="match status" value="1"/>
</dbReference>
<reference evidence="7 8" key="1">
    <citation type="submission" date="2020-04" db="EMBL/GenBank/DDBJ databases">
        <title>Description of novel Gluconacetobacter.</title>
        <authorList>
            <person name="Sombolestani A."/>
        </authorList>
    </citation>
    <scope>NUCLEOTIDE SEQUENCE [LARGE SCALE GENOMIC DNA]</scope>
    <source>
        <strain evidence="7 8">LMG 7603</strain>
    </source>
</reference>
<evidence type="ECO:0000256" key="1">
    <source>
        <dbReference type="ARBA" id="ARBA00011975"/>
    </source>
</evidence>
<dbReference type="GO" id="GO:0009307">
    <property type="term" value="P:DNA restriction-modification system"/>
    <property type="evidence" value="ECO:0007669"/>
    <property type="project" value="UniProtKB-KW"/>
</dbReference>
<dbReference type="InterPro" id="IPR029063">
    <property type="entry name" value="SAM-dependent_MTases_sf"/>
</dbReference>
<dbReference type="GO" id="GO:0003677">
    <property type="term" value="F:DNA binding"/>
    <property type="evidence" value="ECO:0007669"/>
    <property type="project" value="TreeGrafter"/>
</dbReference>
<keyword evidence="4" id="KW-0949">S-adenosyl-L-methionine</keyword>
<keyword evidence="2 7" id="KW-0489">Methyltransferase</keyword>
<dbReference type="SUPFAM" id="SSF53335">
    <property type="entry name" value="S-adenosyl-L-methionine-dependent methyltransferases"/>
    <property type="match status" value="1"/>
</dbReference>
<dbReference type="InterPro" id="IPR001525">
    <property type="entry name" value="C5_MeTfrase"/>
</dbReference>
<evidence type="ECO:0000313" key="7">
    <source>
        <dbReference type="EMBL" id="MBB2157238.1"/>
    </source>
</evidence>
<dbReference type="PANTHER" id="PTHR10629:SF52">
    <property type="entry name" value="DNA (CYTOSINE-5)-METHYLTRANSFERASE 1"/>
    <property type="match status" value="1"/>
</dbReference>
<dbReference type="AlphaFoldDB" id="A0A7W4I6M1"/>
<protein>
    <recommendedName>
        <fullName evidence="1">DNA (cytosine-5-)-methyltransferase</fullName>
        <ecNumber evidence="1">2.1.1.37</ecNumber>
    </recommendedName>
</protein>
<evidence type="ECO:0000256" key="3">
    <source>
        <dbReference type="ARBA" id="ARBA00022679"/>
    </source>
</evidence>
<comment type="caution">
    <text evidence="7">The sequence shown here is derived from an EMBL/GenBank/DDBJ whole genome shotgun (WGS) entry which is preliminary data.</text>
</comment>
<dbReference type="Pfam" id="PF00145">
    <property type="entry name" value="DNA_methylase"/>
    <property type="match status" value="1"/>
</dbReference>
<sequence length="554" mass="60318">MNALTPIGRLAPKQWSLDTAINVVLFAGLGGACAGLEDAGLPVHVANNHDPVALAAHAALFPHTRHVKGDIFDVDPLVATGGRPVNVLWASPDCRDHSVAKGAAPRSARVRSLPWQVCRWAGKTRPLVIMMENVREIRGWGPLIAKRDKATGRVLKLDGTVAARGEHVPRHQQQLVRDKRHIGRTYRAFVSHIRGLMGDYQDRDICCADHGIPTSRRRWFAVARRDGQPIEWPEQTHAPADQAKARGLRPWVGAHTIIDWSIPMRSIFDRTKPLAANTNHRIAVGLRKFVLESPRPFIIPVCHSSNITAHDGLEPLRTITTERGGGFAVVAPAFTMPLTHHGAQRGNDLRSPLPTITTAHRGEQALVAAWMVQHNFTVAEGVIGTAMDQPLSTLVTRGTQKYVAAASLVKLRGTSTAADIRDPVPTLSAGGNHVAACAAFLTKYYGQGSQSQAANDPLHTLTTLARYGVVTVQFRGKPHALSDIMMRMLAPSEAAAAHELTLPDWIEIDGKRRRLTKSESMRLIGNSVPKRMATLLAHANRVTALDRATVIAAE</sequence>
<evidence type="ECO:0000256" key="2">
    <source>
        <dbReference type="ARBA" id="ARBA00022603"/>
    </source>
</evidence>
<dbReference type="EMBL" id="JABEQG010000026">
    <property type="protein sequence ID" value="MBB2157238.1"/>
    <property type="molecule type" value="Genomic_DNA"/>
</dbReference>
<dbReference type="InterPro" id="IPR050390">
    <property type="entry name" value="C5-Methyltransferase"/>
</dbReference>
<evidence type="ECO:0000256" key="5">
    <source>
        <dbReference type="ARBA" id="ARBA00022747"/>
    </source>
</evidence>
<dbReference type="RefSeq" id="WP_183116115.1">
    <property type="nucleotide sequence ID" value="NZ_JABEQG010000026.1"/>
</dbReference>
<comment type="catalytic activity">
    <reaction evidence="6">
        <text>a 2'-deoxycytidine in DNA + S-adenosyl-L-methionine = a 5-methyl-2'-deoxycytidine in DNA + S-adenosyl-L-homocysteine + H(+)</text>
        <dbReference type="Rhea" id="RHEA:13681"/>
        <dbReference type="Rhea" id="RHEA-COMP:11369"/>
        <dbReference type="Rhea" id="RHEA-COMP:11370"/>
        <dbReference type="ChEBI" id="CHEBI:15378"/>
        <dbReference type="ChEBI" id="CHEBI:57856"/>
        <dbReference type="ChEBI" id="CHEBI:59789"/>
        <dbReference type="ChEBI" id="CHEBI:85452"/>
        <dbReference type="ChEBI" id="CHEBI:85454"/>
        <dbReference type="EC" id="2.1.1.37"/>
    </reaction>
</comment>
<accession>A0A7W4I6M1</accession>
<dbReference type="Proteomes" id="UP000550787">
    <property type="component" value="Unassembled WGS sequence"/>
</dbReference>
<keyword evidence="3 7" id="KW-0808">Transferase</keyword>
<dbReference type="GO" id="GO:0003886">
    <property type="term" value="F:DNA (cytosine-5-)-methyltransferase activity"/>
    <property type="evidence" value="ECO:0007669"/>
    <property type="project" value="UniProtKB-EC"/>
</dbReference>
<dbReference type="EC" id="2.1.1.37" evidence="1"/>
<dbReference type="GO" id="GO:0032259">
    <property type="term" value="P:methylation"/>
    <property type="evidence" value="ECO:0007669"/>
    <property type="project" value="UniProtKB-KW"/>
</dbReference>
<evidence type="ECO:0000256" key="6">
    <source>
        <dbReference type="ARBA" id="ARBA00047422"/>
    </source>
</evidence>